<comment type="caution">
    <text evidence="2">The sequence shown here is derived from an EMBL/GenBank/DDBJ whole genome shotgun (WGS) entry which is preliminary data.</text>
</comment>
<name>A0A4Z2ELD8_9TELE</name>
<feature type="compositionally biased region" description="Low complexity" evidence="1">
    <location>
        <begin position="20"/>
        <end position="32"/>
    </location>
</feature>
<keyword evidence="3" id="KW-1185">Reference proteome</keyword>
<proteinExistence type="predicted"/>
<sequence length="149" mass="15814">MSWLDSGRPGGLLLCEPAASDNLSSSLGDDSLPAVRPRGRPAPETQGGGNTAGGAGIKVEYRRHSESNSVCRWRPRGGGGGGGGGRLLHADLRSLVGDGRRQLGLETVEEGQRLSGRGEPPSFKELCHGLVGRLLLRWRDNGDVTDEYR</sequence>
<protein>
    <submittedName>
        <fullName evidence="2">Uncharacterized protein</fullName>
    </submittedName>
</protein>
<feature type="compositionally biased region" description="Gly residues" evidence="1">
    <location>
        <begin position="46"/>
        <end position="56"/>
    </location>
</feature>
<feature type="region of interest" description="Disordered" evidence="1">
    <location>
        <begin position="1"/>
        <end position="58"/>
    </location>
</feature>
<dbReference type="Proteomes" id="UP000314294">
    <property type="component" value="Unassembled WGS sequence"/>
</dbReference>
<organism evidence="2 3">
    <name type="scientific">Liparis tanakae</name>
    <name type="common">Tanaka's snailfish</name>
    <dbReference type="NCBI Taxonomy" id="230148"/>
    <lineage>
        <taxon>Eukaryota</taxon>
        <taxon>Metazoa</taxon>
        <taxon>Chordata</taxon>
        <taxon>Craniata</taxon>
        <taxon>Vertebrata</taxon>
        <taxon>Euteleostomi</taxon>
        <taxon>Actinopterygii</taxon>
        <taxon>Neopterygii</taxon>
        <taxon>Teleostei</taxon>
        <taxon>Neoteleostei</taxon>
        <taxon>Acanthomorphata</taxon>
        <taxon>Eupercaria</taxon>
        <taxon>Perciformes</taxon>
        <taxon>Cottioidei</taxon>
        <taxon>Cottales</taxon>
        <taxon>Liparidae</taxon>
        <taxon>Liparis</taxon>
    </lineage>
</organism>
<dbReference type="AlphaFoldDB" id="A0A4Z2ELD8"/>
<accession>A0A4Z2ELD8</accession>
<evidence type="ECO:0000313" key="2">
    <source>
        <dbReference type="EMBL" id="TNN29663.1"/>
    </source>
</evidence>
<evidence type="ECO:0000256" key="1">
    <source>
        <dbReference type="SAM" id="MobiDB-lite"/>
    </source>
</evidence>
<gene>
    <name evidence="2" type="ORF">EYF80_060188</name>
</gene>
<dbReference type="EMBL" id="SRLO01005375">
    <property type="protein sequence ID" value="TNN29663.1"/>
    <property type="molecule type" value="Genomic_DNA"/>
</dbReference>
<evidence type="ECO:0000313" key="3">
    <source>
        <dbReference type="Proteomes" id="UP000314294"/>
    </source>
</evidence>
<reference evidence="2 3" key="1">
    <citation type="submission" date="2019-03" db="EMBL/GenBank/DDBJ databases">
        <title>First draft genome of Liparis tanakae, snailfish: a comprehensive survey of snailfish specific genes.</title>
        <authorList>
            <person name="Kim W."/>
            <person name="Song I."/>
            <person name="Jeong J.-H."/>
            <person name="Kim D."/>
            <person name="Kim S."/>
            <person name="Ryu S."/>
            <person name="Song J.Y."/>
            <person name="Lee S.K."/>
        </authorList>
    </citation>
    <scope>NUCLEOTIDE SEQUENCE [LARGE SCALE GENOMIC DNA]</scope>
    <source>
        <tissue evidence="2">Muscle</tissue>
    </source>
</reference>